<gene>
    <name evidence="4" type="ORF">PVAG01_04729</name>
</gene>
<keyword evidence="2" id="KW-0812">Transmembrane</keyword>
<accession>A0ABR4PI15</accession>
<dbReference type="EMBL" id="JBFCZG010000004">
    <property type="protein sequence ID" value="KAL3422982.1"/>
    <property type="molecule type" value="Genomic_DNA"/>
</dbReference>
<keyword evidence="3" id="KW-0732">Signal</keyword>
<feature type="region of interest" description="Disordered" evidence="1">
    <location>
        <begin position="468"/>
        <end position="488"/>
    </location>
</feature>
<evidence type="ECO:0000256" key="3">
    <source>
        <dbReference type="SAM" id="SignalP"/>
    </source>
</evidence>
<dbReference type="SUPFAM" id="SSF50630">
    <property type="entry name" value="Acid proteases"/>
    <property type="match status" value="1"/>
</dbReference>
<keyword evidence="2" id="KW-0472">Membrane</keyword>
<dbReference type="CDD" id="cd12087">
    <property type="entry name" value="TM_EGFR-like"/>
    <property type="match status" value="1"/>
</dbReference>
<evidence type="ECO:0000313" key="4">
    <source>
        <dbReference type="EMBL" id="KAL3422982.1"/>
    </source>
</evidence>
<reference evidence="4 5" key="1">
    <citation type="submission" date="2024-06" db="EMBL/GenBank/DDBJ databases">
        <title>Complete genome of Phlyctema vagabunda strain 19-DSS-EL-015.</title>
        <authorList>
            <person name="Fiorenzani C."/>
        </authorList>
    </citation>
    <scope>NUCLEOTIDE SEQUENCE [LARGE SCALE GENOMIC DNA]</scope>
    <source>
        <strain evidence="4 5">19-DSS-EL-015</strain>
    </source>
</reference>
<name>A0ABR4PI15_9HELO</name>
<feature type="transmembrane region" description="Helical" evidence="2">
    <location>
        <begin position="498"/>
        <end position="520"/>
    </location>
</feature>
<sequence>MVQLPVSFLLLLCITFSVATPPPQLVRWSSNSYGPDGPWQAITLTIGTPPQTVDLLPGGSWMSNVLAPSICTGNAPCNIAKSAGFYDPSVSSSTFQIAQTGFVNNISMFDTVGAIPSLQGSANWMFDTVFISLGNGTAGNEYKQRLLDFDLLVLSDAHQTLPDGTTYPVQVGKLALGAPNFNQTWLHFPPQPNWNGTLLPSSLFGMGGSPSNSYGMHVGSTQLGIPGSLTLGGYDQSRVLGVVSSQSYNIDHLPIDLLDIGIGVAEGQSPFDFTSKSGLLAEGNSSIGIALSIYVEAPVSYLHLPQSTCDAITKYLPVTYKPNLGLYLWDTDDPMYELIVSSPSYLSFTFRLSNSVSQNMTINVPFSLLNMTLTSPIVSSPVPYLPISPGHAPSDNFALGRAFMQAAFVGVNWQTGNGVWFLGQAPGPNTPSDTPALTIVPNDNVILGSTTQWRDTWKGVWKVIDTPASPTAEVPTSSKTSTRSLLPTEDQGLSKGTIIGIAVGAGLGILLACVAGFFLLRRRKARRQQSLQVPQQFAPQDYRAEGYAPHNSLPSQREKYGSTIYTPREMDAGFTAKRPVEMEG</sequence>
<dbReference type="Proteomes" id="UP001629113">
    <property type="component" value="Unassembled WGS sequence"/>
</dbReference>
<evidence type="ECO:0000256" key="2">
    <source>
        <dbReference type="SAM" id="Phobius"/>
    </source>
</evidence>
<comment type="caution">
    <text evidence="4">The sequence shown here is derived from an EMBL/GenBank/DDBJ whole genome shotgun (WGS) entry which is preliminary data.</text>
</comment>
<protein>
    <submittedName>
        <fullName evidence="4">Aspartic-type endopeptidase</fullName>
    </submittedName>
</protein>
<organism evidence="4 5">
    <name type="scientific">Phlyctema vagabunda</name>
    <dbReference type="NCBI Taxonomy" id="108571"/>
    <lineage>
        <taxon>Eukaryota</taxon>
        <taxon>Fungi</taxon>
        <taxon>Dikarya</taxon>
        <taxon>Ascomycota</taxon>
        <taxon>Pezizomycotina</taxon>
        <taxon>Leotiomycetes</taxon>
        <taxon>Helotiales</taxon>
        <taxon>Dermateaceae</taxon>
        <taxon>Phlyctema</taxon>
    </lineage>
</organism>
<feature type="signal peptide" evidence="3">
    <location>
        <begin position="1"/>
        <end position="19"/>
    </location>
</feature>
<proteinExistence type="predicted"/>
<evidence type="ECO:0000313" key="5">
    <source>
        <dbReference type="Proteomes" id="UP001629113"/>
    </source>
</evidence>
<keyword evidence="2" id="KW-1133">Transmembrane helix</keyword>
<dbReference type="Gene3D" id="2.40.70.10">
    <property type="entry name" value="Acid Proteases"/>
    <property type="match status" value="1"/>
</dbReference>
<keyword evidence="5" id="KW-1185">Reference proteome</keyword>
<evidence type="ECO:0000256" key="1">
    <source>
        <dbReference type="SAM" id="MobiDB-lite"/>
    </source>
</evidence>
<feature type="compositionally biased region" description="Polar residues" evidence="1">
    <location>
        <begin position="474"/>
        <end position="485"/>
    </location>
</feature>
<dbReference type="InterPro" id="IPR021109">
    <property type="entry name" value="Peptidase_aspartic_dom_sf"/>
</dbReference>
<feature type="chain" id="PRO_5045123897" evidence="3">
    <location>
        <begin position="20"/>
        <end position="584"/>
    </location>
</feature>